<dbReference type="InterPro" id="IPR057727">
    <property type="entry name" value="WCX_dom"/>
</dbReference>
<dbReference type="InterPro" id="IPR026881">
    <property type="entry name" value="WYL_dom"/>
</dbReference>
<dbReference type="PANTHER" id="PTHR34580">
    <property type="match status" value="1"/>
</dbReference>
<dbReference type="Proteomes" id="UP000509623">
    <property type="component" value="Chromosome"/>
</dbReference>
<dbReference type="Proteomes" id="UP000501316">
    <property type="component" value="Chromosome"/>
</dbReference>
<organism evidence="3 5">
    <name type="scientific">Caproicibacterium lactatifermentans</name>
    <dbReference type="NCBI Taxonomy" id="2666138"/>
    <lineage>
        <taxon>Bacteria</taxon>
        <taxon>Bacillati</taxon>
        <taxon>Bacillota</taxon>
        <taxon>Clostridia</taxon>
        <taxon>Eubacteriales</taxon>
        <taxon>Oscillospiraceae</taxon>
        <taxon>Caproicibacterium</taxon>
    </lineage>
</organism>
<dbReference type="KEGG" id="clf:GJQ69_04215"/>
<evidence type="ECO:0000259" key="1">
    <source>
        <dbReference type="Pfam" id="PF13280"/>
    </source>
</evidence>
<proteinExistence type="predicted"/>
<feature type="domain" description="WCX" evidence="2">
    <location>
        <begin position="254"/>
        <end position="327"/>
    </location>
</feature>
<evidence type="ECO:0000259" key="2">
    <source>
        <dbReference type="Pfam" id="PF25583"/>
    </source>
</evidence>
<dbReference type="PANTHER" id="PTHR34580:SF1">
    <property type="entry name" value="PROTEIN PAFC"/>
    <property type="match status" value="1"/>
</dbReference>
<feature type="domain" description="WYL" evidence="1">
    <location>
        <begin position="144"/>
        <end position="216"/>
    </location>
</feature>
<sequence>MSLTERKNERLLIVLQFLRQEASPEHPLPMRRILLALKRRGIVCARKAVGRDIAALRRFGYPIVFTRTPYAGYYLTSRALNTAEVRILIDAVDAAPFLTADMTEQLTEKLQTLVNRRERAALQKQIYYDPSCKQQNTEICCSIDVLHRAIAQGRKVSFWYYHRTLKNNHIQLNDGRQFVLSPYALFWKNDHYYLAGNYEKYNTVGNYRLDRMYKAKMLKKPVRPFSEVTPYRERFDTADYLHSAFYLYGGKVEQLLLRCDSSLLDVLTDRFGSEAEVLESSGETFTTHVQVRVSEGLYEWLLQCGARLTVLSPTYVRDEMRHRIRDLYSLYRLAVPEEGGEEEPPQETDS</sequence>
<evidence type="ECO:0000313" key="5">
    <source>
        <dbReference type="Proteomes" id="UP000501316"/>
    </source>
</evidence>
<dbReference type="Pfam" id="PF25583">
    <property type="entry name" value="WCX"/>
    <property type="match status" value="1"/>
</dbReference>
<name>A0A859DSH2_9FIRM</name>
<dbReference type="Pfam" id="PF13280">
    <property type="entry name" value="WYL"/>
    <property type="match status" value="1"/>
</dbReference>
<reference evidence="5 6" key="1">
    <citation type="submission" date="2019-11" db="EMBL/GenBank/DDBJ databases">
        <authorList>
            <person name="Ren C."/>
            <person name="Wang H."/>
            <person name="Xu Y."/>
        </authorList>
    </citation>
    <scope>NUCLEOTIDE SEQUENCE [LARGE SCALE GENOMIC DNA]</scope>
    <source>
        <strain evidence="6">JNU-WLY1368</strain>
        <strain evidence="3 5">LBM 19010</strain>
    </source>
</reference>
<reference evidence="4" key="3">
    <citation type="journal article" date="2022" name="Int. J. Syst. Evol. Microbiol.">
        <title>Caproicibacterium lactatifermentans sp. nov., isolated from pit clay used for the production of Chinese strong aroma-type liquor.</title>
        <authorList>
            <person name="Wang H."/>
            <person name="Gu Y."/>
            <person name="Zhao D."/>
            <person name="Qiao Z."/>
            <person name="Zheng J."/>
            <person name="Gao J."/>
            <person name="Ren C."/>
            <person name="Xu Y."/>
        </authorList>
    </citation>
    <scope>NUCLEOTIDE SEQUENCE</scope>
    <source>
        <strain evidence="4">JNU-WLY1368</strain>
    </source>
</reference>
<evidence type="ECO:0000313" key="3">
    <source>
        <dbReference type="EMBL" id="QKN23752.1"/>
    </source>
</evidence>
<dbReference type="AlphaFoldDB" id="A0A859DSH2"/>
<dbReference type="EMBL" id="CP046161">
    <property type="protein sequence ID" value="QKO29613.1"/>
    <property type="molecule type" value="Genomic_DNA"/>
</dbReference>
<evidence type="ECO:0000313" key="6">
    <source>
        <dbReference type="Proteomes" id="UP000509623"/>
    </source>
</evidence>
<reference evidence="4" key="2">
    <citation type="journal article" date="2021" name="Appl. Environ. Microbiol.">
        <title>Adaptability of a Caproate-Producing Bacterium Contributes to Its Dominance in an Anaerobic Fermentation System.</title>
        <authorList>
            <person name="Wang H."/>
            <person name="Gu Y."/>
            <person name="Zhou W."/>
            <person name="Zhao D."/>
            <person name="Qiao Z."/>
            <person name="Zheng J."/>
            <person name="Gao J."/>
            <person name="Chen X."/>
            <person name="Ren C."/>
            <person name="Xu Y."/>
        </authorList>
    </citation>
    <scope>NUCLEOTIDE SEQUENCE</scope>
    <source>
        <strain evidence="4">JNU-WLY1368</strain>
    </source>
</reference>
<accession>A0A859DSH2</accession>
<dbReference type="RefSeq" id="WP_086035919.1">
    <property type="nucleotide sequence ID" value="NZ_CP046051.1"/>
</dbReference>
<dbReference type="InterPro" id="IPR051534">
    <property type="entry name" value="CBASS_pafABC_assoc_protein"/>
</dbReference>
<gene>
    <name evidence="3" type="ORF">GJQ69_04215</name>
    <name evidence="4" type="ORF">GKP14_00365</name>
</gene>
<keyword evidence="6" id="KW-1185">Reference proteome</keyword>
<protein>
    <submittedName>
        <fullName evidence="3">WYL domain-containing protein</fullName>
    </submittedName>
</protein>
<dbReference type="PROSITE" id="PS52050">
    <property type="entry name" value="WYL"/>
    <property type="match status" value="1"/>
</dbReference>
<evidence type="ECO:0000313" key="4">
    <source>
        <dbReference type="EMBL" id="QKO29613.1"/>
    </source>
</evidence>
<dbReference type="EMBL" id="CP046051">
    <property type="protein sequence ID" value="QKN23752.1"/>
    <property type="molecule type" value="Genomic_DNA"/>
</dbReference>